<feature type="compositionally biased region" description="Polar residues" evidence="1">
    <location>
        <begin position="60"/>
        <end position="88"/>
    </location>
</feature>
<dbReference type="Proteomes" id="UP000823775">
    <property type="component" value="Unassembled WGS sequence"/>
</dbReference>
<evidence type="ECO:0000313" key="3">
    <source>
        <dbReference type="Proteomes" id="UP000823775"/>
    </source>
</evidence>
<organism evidence="2 3">
    <name type="scientific">Datura stramonium</name>
    <name type="common">Jimsonweed</name>
    <name type="synonym">Common thornapple</name>
    <dbReference type="NCBI Taxonomy" id="4076"/>
    <lineage>
        <taxon>Eukaryota</taxon>
        <taxon>Viridiplantae</taxon>
        <taxon>Streptophyta</taxon>
        <taxon>Embryophyta</taxon>
        <taxon>Tracheophyta</taxon>
        <taxon>Spermatophyta</taxon>
        <taxon>Magnoliopsida</taxon>
        <taxon>eudicotyledons</taxon>
        <taxon>Gunneridae</taxon>
        <taxon>Pentapetalae</taxon>
        <taxon>asterids</taxon>
        <taxon>lamiids</taxon>
        <taxon>Solanales</taxon>
        <taxon>Solanaceae</taxon>
        <taxon>Solanoideae</taxon>
        <taxon>Datureae</taxon>
        <taxon>Datura</taxon>
    </lineage>
</organism>
<sequence length="103" mass="11461">ENSLTLRRFLTRDKKVFHSVDGPSNQLLKLRNNVPKSLMFLTRDKSSSSPPSKEGEEASNVASASKSCNETSTSDNGNDSRKSLSGNETEAPLRTHLIRRRDK</sequence>
<name>A0ABS8VMP5_DATST</name>
<evidence type="ECO:0000256" key="1">
    <source>
        <dbReference type="SAM" id="MobiDB-lite"/>
    </source>
</evidence>
<accession>A0ABS8VMP5</accession>
<reference evidence="2 3" key="1">
    <citation type="journal article" date="2021" name="BMC Genomics">
        <title>Datura genome reveals duplications of psychoactive alkaloid biosynthetic genes and high mutation rate following tissue culture.</title>
        <authorList>
            <person name="Rajewski A."/>
            <person name="Carter-House D."/>
            <person name="Stajich J."/>
            <person name="Litt A."/>
        </authorList>
    </citation>
    <scope>NUCLEOTIDE SEQUENCE [LARGE SCALE GENOMIC DNA]</scope>
    <source>
        <strain evidence="2">AR-01</strain>
    </source>
</reference>
<comment type="caution">
    <text evidence="2">The sequence shown here is derived from an EMBL/GenBank/DDBJ whole genome shotgun (WGS) entry which is preliminary data.</text>
</comment>
<gene>
    <name evidence="2" type="ORF">HAX54_039465</name>
</gene>
<keyword evidence="3" id="KW-1185">Reference proteome</keyword>
<protein>
    <submittedName>
        <fullName evidence="2">Uncharacterized protein</fullName>
    </submittedName>
</protein>
<proteinExistence type="predicted"/>
<feature type="region of interest" description="Disordered" evidence="1">
    <location>
        <begin position="42"/>
        <end position="103"/>
    </location>
</feature>
<feature type="non-terminal residue" evidence="2">
    <location>
        <position position="1"/>
    </location>
</feature>
<evidence type="ECO:0000313" key="2">
    <source>
        <dbReference type="EMBL" id="MCE0481605.1"/>
    </source>
</evidence>
<dbReference type="EMBL" id="JACEIK010005478">
    <property type="protein sequence ID" value="MCE0481605.1"/>
    <property type="molecule type" value="Genomic_DNA"/>
</dbReference>